<feature type="region of interest" description="Disordered" evidence="5">
    <location>
        <begin position="811"/>
        <end position="832"/>
    </location>
</feature>
<feature type="compositionally biased region" description="Low complexity" evidence="5">
    <location>
        <begin position="670"/>
        <end position="683"/>
    </location>
</feature>
<evidence type="ECO:0000313" key="8">
    <source>
        <dbReference type="Proteomes" id="UP000308652"/>
    </source>
</evidence>
<keyword evidence="8" id="KW-1185">Reference proteome</keyword>
<dbReference type="InterPro" id="IPR036259">
    <property type="entry name" value="MFS_trans_sf"/>
</dbReference>
<feature type="region of interest" description="Disordered" evidence="5">
    <location>
        <begin position="670"/>
        <end position="695"/>
    </location>
</feature>
<reference evidence="7 8" key="1">
    <citation type="journal article" date="2019" name="Nat. Ecol. Evol.">
        <title>Megaphylogeny resolves global patterns of mushroom evolution.</title>
        <authorList>
            <person name="Varga T."/>
            <person name="Krizsan K."/>
            <person name="Foldi C."/>
            <person name="Dima B."/>
            <person name="Sanchez-Garcia M."/>
            <person name="Sanchez-Ramirez S."/>
            <person name="Szollosi G.J."/>
            <person name="Szarkandi J.G."/>
            <person name="Papp V."/>
            <person name="Albert L."/>
            <person name="Andreopoulos W."/>
            <person name="Angelini C."/>
            <person name="Antonin V."/>
            <person name="Barry K.W."/>
            <person name="Bougher N.L."/>
            <person name="Buchanan P."/>
            <person name="Buyck B."/>
            <person name="Bense V."/>
            <person name="Catcheside P."/>
            <person name="Chovatia M."/>
            <person name="Cooper J."/>
            <person name="Damon W."/>
            <person name="Desjardin D."/>
            <person name="Finy P."/>
            <person name="Geml J."/>
            <person name="Haridas S."/>
            <person name="Hughes K."/>
            <person name="Justo A."/>
            <person name="Karasinski D."/>
            <person name="Kautmanova I."/>
            <person name="Kiss B."/>
            <person name="Kocsube S."/>
            <person name="Kotiranta H."/>
            <person name="LaButti K.M."/>
            <person name="Lechner B.E."/>
            <person name="Liimatainen K."/>
            <person name="Lipzen A."/>
            <person name="Lukacs Z."/>
            <person name="Mihaltcheva S."/>
            <person name="Morgado L.N."/>
            <person name="Niskanen T."/>
            <person name="Noordeloos M.E."/>
            <person name="Ohm R.A."/>
            <person name="Ortiz-Santana B."/>
            <person name="Ovrebo C."/>
            <person name="Racz N."/>
            <person name="Riley R."/>
            <person name="Savchenko A."/>
            <person name="Shiryaev A."/>
            <person name="Soop K."/>
            <person name="Spirin V."/>
            <person name="Szebenyi C."/>
            <person name="Tomsovsky M."/>
            <person name="Tulloss R.E."/>
            <person name="Uehling J."/>
            <person name="Grigoriev I.V."/>
            <person name="Vagvolgyi C."/>
            <person name="Papp T."/>
            <person name="Martin F.M."/>
            <person name="Miettinen O."/>
            <person name="Hibbett D.S."/>
            <person name="Nagy L.G."/>
        </authorList>
    </citation>
    <scope>NUCLEOTIDE SEQUENCE [LARGE SCALE GENOMIC DNA]</scope>
    <source>
        <strain evidence="7 8">CBS 166.37</strain>
    </source>
</reference>
<gene>
    <name evidence="7" type="ORF">BDQ12DRAFT_680899</name>
</gene>
<dbReference type="Pfam" id="PF07690">
    <property type="entry name" value="MFS_1"/>
    <property type="match status" value="1"/>
</dbReference>
<dbReference type="PANTHER" id="PTHR23507">
    <property type="entry name" value="ZGC:174356"/>
    <property type="match status" value="1"/>
</dbReference>
<protein>
    <submittedName>
        <fullName evidence="7">Major facilitator superfamily domain-containing protein</fullName>
    </submittedName>
</protein>
<evidence type="ECO:0000256" key="3">
    <source>
        <dbReference type="ARBA" id="ARBA00022989"/>
    </source>
</evidence>
<dbReference type="PANTHER" id="PTHR23507:SF1">
    <property type="entry name" value="FI18259P1-RELATED"/>
    <property type="match status" value="1"/>
</dbReference>
<feature type="region of interest" description="Disordered" evidence="5">
    <location>
        <begin position="177"/>
        <end position="215"/>
    </location>
</feature>
<dbReference type="GO" id="GO:0022857">
    <property type="term" value="F:transmembrane transporter activity"/>
    <property type="evidence" value="ECO:0007669"/>
    <property type="project" value="InterPro"/>
</dbReference>
<keyword evidence="3 6" id="KW-1133">Transmembrane helix</keyword>
<name>A0A5C3M524_9AGAR</name>
<feature type="region of interest" description="Disordered" evidence="5">
    <location>
        <begin position="538"/>
        <end position="563"/>
    </location>
</feature>
<dbReference type="GO" id="GO:0016020">
    <property type="term" value="C:membrane"/>
    <property type="evidence" value="ECO:0007669"/>
    <property type="project" value="UniProtKB-SubCell"/>
</dbReference>
<evidence type="ECO:0000256" key="4">
    <source>
        <dbReference type="ARBA" id="ARBA00023136"/>
    </source>
</evidence>
<keyword evidence="2 6" id="KW-0812">Transmembrane</keyword>
<dbReference type="InterPro" id="IPR011701">
    <property type="entry name" value="MFS"/>
</dbReference>
<feature type="transmembrane region" description="Helical" evidence="6">
    <location>
        <begin position="261"/>
        <end position="281"/>
    </location>
</feature>
<feature type="transmembrane region" description="Helical" evidence="6">
    <location>
        <begin position="293"/>
        <end position="318"/>
    </location>
</feature>
<feature type="compositionally biased region" description="Polar residues" evidence="5">
    <location>
        <begin position="544"/>
        <end position="555"/>
    </location>
</feature>
<dbReference type="AlphaFoldDB" id="A0A5C3M524"/>
<feature type="transmembrane region" description="Helical" evidence="6">
    <location>
        <begin position="735"/>
        <end position="754"/>
    </location>
</feature>
<keyword evidence="4 6" id="KW-0472">Membrane</keyword>
<accession>A0A5C3M524</accession>
<feature type="transmembrane region" description="Helical" evidence="6">
    <location>
        <begin position="330"/>
        <end position="353"/>
    </location>
</feature>
<evidence type="ECO:0000256" key="6">
    <source>
        <dbReference type="SAM" id="Phobius"/>
    </source>
</evidence>
<feature type="transmembrane region" description="Helical" evidence="6">
    <location>
        <begin position="511"/>
        <end position="535"/>
    </location>
</feature>
<feature type="transmembrane region" description="Helical" evidence="6">
    <location>
        <begin position="700"/>
        <end position="723"/>
    </location>
</feature>
<feature type="compositionally biased region" description="Polar residues" evidence="5">
    <location>
        <begin position="177"/>
        <end position="191"/>
    </location>
</feature>
<feature type="compositionally biased region" description="Acidic residues" evidence="5">
    <location>
        <begin position="196"/>
        <end position="206"/>
    </location>
</feature>
<dbReference type="SUPFAM" id="SSF103473">
    <property type="entry name" value="MFS general substrate transporter"/>
    <property type="match status" value="1"/>
</dbReference>
<dbReference type="Gene3D" id="1.20.1250.20">
    <property type="entry name" value="MFS general substrate transporter like domains"/>
    <property type="match status" value="1"/>
</dbReference>
<feature type="compositionally biased region" description="Polar residues" evidence="5">
    <location>
        <begin position="44"/>
        <end position="58"/>
    </location>
</feature>
<evidence type="ECO:0000256" key="5">
    <source>
        <dbReference type="SAM" id="MobiDB-lite"/>
    </source>
</evidence>
<dbReference type="OrthoDB" id="3026777at2759"/>
<evidence type="ECO:0000256" key="2">
    <source>
        <dbReference type="ARBA" id="ARBA00022692"/>
    </source>
</evidence>
<proteinExistence type="predicted"/>
<evidence type="ECO:0000256" key="1">
    <source>
        <dbReference type="ARBA" id="ARBA00004141"/>
    </source>
</evidence>
<organism evidence="7 8">
    <name type="scientific">Crucibulum laeve</name>
    <dbReference type="NCBI Taxonomy" id="68775"/>
    <lineage>
        <taxon>Eukaryota</taxon>
        <taxon>Fungi</taxon>
        <taxon>Dikarya</taxon>
        <taxon>Basidiomycota</taxon>
        <taxon>Agaricomycotina</taxon>
        <taxon>Agaricomycetes</taxon>
        <taxon>Agaricomycetidae</taxon>
        <taxon>Agaricales</taxon>
        <taxon>Agaricineae</taxon>
        <taxon>Nidulariaceae</taxon>
        <taxon>Crucibulum</taxon>
    </lineage>
</organism>
<feature type="transmembrane region" description="Helical" evidence="6">
    <location>
        <begin position="230"/>
        <end position="249"/>
    </location>
</feature>
<dbReference type="Proteomes" id="UP000308652">
    <property type="component" value="Unassembled WGS sequence"/>
</dbReference>
<evidence type="ECO:0000313" key="7">
    <source>
        <dbReference type="EMBL" id="TFK40412.1"/>
    </source>
</evidence>
<dbReference type="EMBL" id="ML213597">
    <property type="protein sequence ID" value="TFK40412.1"/>
    <property type="molecule type" value="Genomic_DNA"/>
</dbReference>
<feature type="region of interest" description="Disordered" evidence="5">
    <location>
        <begin position="36"/>
        <end position="68"/>
    </location>
</feature>
<comment type="subcellular location">
    <subcellularLocation>
        <location evidence="1">Membrane</location>
        <topology evidence="1">Multi-pass membrane protein</topology>
    </subcellularLocation>
</comment>
<feature type="compositionally biased region" description="Basic and acidic residues" evidence="5">
    <location>
        <begin position="823"/>
        <end position="832"/>
    </location>
</feature>
<sequence length="832" mass="89339">MPASRSLSPGPPYNLVDAVVCDSALSPSLESYRTQQIPPFRGVGSTSKKAPPQLQSIPASRRPTVKQNKKMDPEAAIASGSTATENENVPLLGGEPQVKKPFYRARPLWLVPFAVTAALVRGMTLAPRVEVFTQLSCNRLHGHHEYNHTQILSKSLRPHASLYSSLDPLGPHLHPSTSTYVVFPQSSPSTAPSEQDPSDDDDTDTTEDPRRLPSARCLSDPAVQAGAARLQTIMTTTMGLLSALTTGWWGHFGERHGRTRALAIATFGLFLTDLTFILVSTPSSPFSQHGHKLLVLAPIIEGLLGGWSTLQSTTFAYISDCTSSGSRAHIFSRFTGVLYLGFAVGPSIGGWLIQHPLPFLAADQTARTGTKMVTSVFWVAVACSLVNFLMVLCVFPESLDKEKRERAMNEYVNGGKDGKGKARMAVEGGVSQEVEDKEKKDGVIRRFLSPLAVFLPTTVYDPHGTGRKKTDWSLTLLGAALFGYMLSTGVYQLKYLYAEHVYGWGVEQLSYYISFMGGARAMFLLFLLPTIIATFKPKPRTSSKGKGPDTSSSTALVKGKKSKPTRAQLGDEIAFDLTVTRCSLLVDIMSNLLVSISPAPSFKTHLTAMGTDSHSIELTQNQSQALFVLTSSLSSLGSGCVPAVQSLALCIMQVRELNAASAAKHASASSTTTATAASNNSTSKHNDENDENDKSSGTGALFGALAVLQAVGQMIMGPLLFGLVYSGSVARFPKAIFSLAGGILVGALVLMLLVRNPVREADREGYAVKRANMNVKGGVRRRGKDGDVERGRSAVRKDLRGGAVVGYGSMMDAQRDATNNNADGREQQEMAS</sequence>
<feature type="transmembrane region" description="Helical" evidence="6">
    <location>
        <begin position="472"/>
        <end position="491"/>
    </location>
</feature>
<feature type="transmembrane region" description="Helical" evidence="6">
    <location>
        <begin position="373"/>
        <end position="395"/>
    </location>
</feature>